<dbReference type="Proteomes" id="UP001642484">
    <property type="component" value="Unassembled WGS sequence"/>
</dbReference>
<dbReference type="EMBL" id="CAXAMN010021363">
    <property type="protein sequence ID" value="CAK9058717.1"/>
    <property type="molecule type" value="Genomic_DNA"/>
</dbReference>
<organism evidence="2 3">
    <name type="scientific">Durusdinium trenchii</name>
    <dbReference type="NCBI Taxonomy" id="1381693"/>
    <lineage>
        <taxon>Eukaryota</taxon>
        <taxon>Sar</taxon>
        <taxon>Alveolata</taxon>
        <taxon>Dinophyceae</taxon>
        <taxon>Suessiales</taxon>
        <taxon>Symbiodiniaceae</taxon>
        <taxon>Durusdinium</taxon>
    </lineage>
</organism>
<evidence type="ECO:0000256" key="1">
    <source>
        <dbReference type="SAM" id="MobiDB-lite"/>
    </source>
</evidence>
<feature type="compositionally biased region" description="Basic and acidic residues" evidence="1">
    <location>
        <begin position="145"/>
        <end position="180"/>
    </location>
</feature>
<comment type="caution">
    <text evidence="2">The sequence shown here is derived from an EMBL/GenBank/DDBJ whole genome shotgun (WGS) entry which is preliminary data.</text>
</comment>
<protein>
    <submittedName>
        <fullName evidence="2">Uncharacterized protein</fullName>
    </submittedName>
</protein>
<feature type="region of interest" description="Disordered" evidence="1">
    <location>
        <begin position="145"/>
        <end position="189"/>
    </location>
</feature>
<proteinExistence type="predicted"/>
<evidence type="ECO:0000313" key="2">
    <source>
        <dbReference type="EMBL" id="CAK9058717.1"/>
    </source>
</evidence>
<feature type="region of interest" description="Disordered" evidence="1">
    <location>
        <begin position="254"/>
        <end position="288"/>
    </location>
</feature>
<accession>A0ABP0N6M6</accession>
<name>A0ABP0N6M6_9DINO</name>
<gene>
    <name evidence="2" type="ORF">CCMP2556_LOCUS28943</name>
</gene>
<keyword evidence="3" id="KW-1185">Reference proteome</keyword>
<evidence type="ECO:0000313" key="3">
    <source>
        <dbReference type="Proteomes" id="UP001642484"/>
    </source>
</evidence>
<sequence>MPIDPQVEALCKTFGIEERIMRRLHDVMLTREATFDSDIKALWEVCENASKPSGFLMVKIGEMERGCFTGAGKLDQAMLQFRNRWRLDDRALAKFVEVVHPRDEKIEDMAQMDKLLKGAANPSQAILPMLNHLRAMGNLQELIREQRSSERERGRSRELRYSSKSRCDAEGDRREPRTEPVVRSLTRPPGSSWKYEDFCARAAEEIRKCGVYIYEEPMIRPPGPFRVQRHLPAVGEVPGLPLDLQAAVHTPRLRAVSSRNSSRSDCHGKVSRPSTRERRQRPRPSSPWKRCHLTEMEMEGSNFASRKSKASEVRSAQMRSWKRWRAPPNQTTMPKVISMKGLEDTQIVLQNRQVLLEETNAGLMGGAPFLTDPAERDSA</sequence>
<reference evidence="2 3" key="1">
    <citation type="submission" date="2024-02" db="EMBL/GenBank/DDBJ databases">
        <authorList>
            <person name="Chen Y."/>
            <person name="Shah S."/>
            <person name="Dougan E. K."/>
            <person name="Thang M."/>
            <person name="Chan C."/>
        </authorList>
    </citation>
    <scope>NUCLEOTIDE SEQUENCE [LARGE SCALE GENOMIC DNA]</scope>
</reference>